<feature type="transmembrane region" description="Helical" evidence="8">
    <location>
        <begin position="12"/>
        <end position="35"/>
    </location>
</feature>
<evidence type="ECO:0000256" key="1">
    <source>
        <dbReference type="ARBA" id="ARBA00004651"/>
    </source>
</evidence>
<feature type="compositionally biased region" description="Low complexity" evidence="7">
    <location>
        <begin position="539"/>
        <end position="548"/>
    </location>
</feature>
<gene>
    <name evidence="10" type="ORF">GCM10009539_78010</name>
</gene>
<organism evidence="10 11">
    <name type="scientific">Cryptosporangium japonicum</name>
    <dbReference type="NCBI Taxonomy" id="80872"/>
    <lineage>
        <taxon>Bacteria</taxon>
        <taxon>Bacillati</taxon>
        <taxon>Actinomycetota</taxon>
        <taxon>Actinomycetes</taxon>
        <taxon>Cryptosporangiales</taxon>
        <taxon>Cryptosporangiaceae</taxon>
        <taxon>Cryptosporangium</taxon>
    </lineage>
</organism>
<evidence type="ECO:0000256" key="2">
    <source>
        <dbReference type="ARBA" id="ARBA00022448"/>
    </source>
</evidence>
<evidence type="ECO:0000256" key="6">
    <source>
        <dbReference type="ARBA" id="ARBA00023136"/>
    </source>
</evidence>
<feature type="transmembrane region" description="Helical" evidence="8">
    <location>
        <begin position="403"/>
        <end position="423"/>
    </location>
</feature>
<feature type="transmembrane region" description="Helical" evidence="8">
    <location>
        <begin position="359"/>
        <end position="382"/>
    </location>
</feature>
<keyword evidence="2" id="KW-0813">Transport</keyword>
<evidence type="ECO:0000256" key="5">
    <source>
        <dbReference type="ARBA" id="ARBA00022989"/>
    </source>
</evidence>
<feature type="transmembrane region" description="Helical" evidence="8">
    <location>
        <begin position="227"/>
        <end position="246"/>
    </location>
</feature>
<dbReference type="EMBL" id="BAAAGX010000037">
    <property type="protein sequence ID" value="GAA0278543.1"/>
    <property type="molecule type" value="Genomic_DNA"/>
</dbReference>
<feature type="transmembrane region" description="Helical" evidence="8">
    <location>
        <begin position="435"/>
        <end position="455"/>
    </location>
</feature>
<feature type="transmembrane region" description="Helical" evidence="8">
    <location>
        <begin position="141"/>
        <end position="160"/>
    </location>
</feature>
<keyword evidence="5 8" id="KW-1133">Transmembrane helix</keyword>
<dbReference type="PANTHER" id="PTHR42718">
    <property type="entry name" value="MAJOR FACILITATOR SUPERFAMILY MULTIDRUG TRANSPORTER MFSC"/>
    <property type="match status" value="1"/>
</dbReference>
<comment type="subcellular location">
    <subcellularLocation>
        <location evidence="1">Cell membrane</location>
        <topology evidence="1">Multi-pass membrane protein</topology>
    </subcellularLocation>
</comment>
<feature type="transmembrane region" description="Helical" evidence="8">
    <location>
        <begin position="79"/>
        <end position="100"/>
    </location>
</feature>
<feature type="transmembrane region" description="Helical" evidence="8">
    <location>
        <begin position="198"/>
        <end position="221"/>
    </location>
</feature>
<evidence type="ECO:0000313" key="10">
    <source>
        <dbReference type="EMBL" id="GAA0278543.1"/>
    </source>
</evidence>
<feature type="transmembrane region" description="Helical" evidence="8">
    <location>
        <begin position="47"/>
        <end position="67"/>
    </location>
</feature>
<dbReference type="InterPro" id="IPR020846">
    <property type="entry name" value="MFS_dom"/>
</dbReference>
<feature type="transmembrane region" description="Helical" evidence="8">
    <location>
        <begin position="112"/>
        <end position="129"/>
    </location>
</feature>
<dbReference type="InterPro" id="IPR036259">
    <property type="entry name" value="MFS_trans_sf"/>
</dbReference>
<dbReference type="Gene3D" id="1.20.1250.20">
    <property type="entry name" value="MFS general substrate transporter like domains"/>
    <property type="match status" value="1"/>
</dbReference>
<dbReference type="Proteomes" id="UP001500967">
    <property type="component" value="Unassembled WGS sequence"/>
</dbReference>
<dbReference type="InterPro" id="IPR011701">
    <property type="entry name" value="MFS"/>
</dbReference>
<reference evidence="10 11" key="1">
    <citation type="journal article" date="2019" name="Int. J. Syst. Evol. Microbiol.">
        <title>The Global Catalogue of Microorganisms (GCM) 10K type strain sequencing project: providing services to taxonomists for standard genome sequencing and annotation.</title>
        <authorList>
            <consortium name="The Broad Institute Genomics Platform"/>
            <consortium name="The Broad Institute Genome Sequencing Center for Infectious Disease"/>
            <person name="Wu L."/>
            <person name="Ma J."/>
        </authorList>
    </citation>
    <scope>NUCLEOTIDE SEQUENCE [LARGE SCALE GENOMIC DNA]</scope>
    <source>
        <strain evidence="10 11">JCM 10425</strain>
    </source>
</reference>
<dbReference type="PANTHER" id="PTHR42718:SF42">
    <property type="entry name" value="EXPORT PROTEIN"/>
    <property type="match status" value="1"/>
</dbReference>
<keyword evidence="3" id="KW-1003">Cell membrane</keyword>
<dbReference type="Pfam" id="PF07690">
    <property type="entry name" value="MFS_1"/>
    <property type="match status" value="1"/>
</dbReference>
<keyword evidence="6 8" id="KW-0472">Membrane</keyword>
<dbReference type="InterPro" id="IPR004638">
    <property type="entry name" value="EmrB-like"/>
</dbReference>
<feature type="transmembrane region" description="Helical" evidence="8">
    <location>
        <begin position="327"/>
        <end position="347"/>
    </location>
</feature>
<evidence type="ECO:0000259" key="9">
    <source>
        <dbReference type="PROSITE" id="PS50850"/>
    </source>
</evidence>
<feature type="transmembrane region" description="Helical" evidence="8">
    <location>
        <begin position="296"/>
        <end position="315"/>
    </location>
</feature>
<name>A0ABN0V7U0_9ACTN</name>
<protein>
    <recommendedName>
        <fullName evidence="9">Major facilitator superfamily (MFS) profile domain-containing protein</fullName>
    </recommendedName>
</protein>
<feature type="transmembrane region" description="Helical" evidence="8">
    <location>
        <begin position="166"/>
        <end position="186"/>
    </location>
</feature>
<accession>A0ABN0V7U0</accession>
<dbReference type="Gene3D" id="1.20.1720.10">
    <property type="entry name" value="Multidrug resistance protein D"/>
    <property type="match status" value="1"/>
</dbReference>
<evidence type="ECO:0000256" key="4">
    <source>
        <dbReference type="ARBA" id="ARBA00022692"/>
    </source>
</evidence>
<dbReference type="NCBIfam" id="TIGR00711">
    <property type="entry name" value="efflux_EmrB"/>
    <property type="match status" value="1"/>
</dbReference>
<feature type="transmembrane region" description="Helical" evidence="8">
    <location>
        <begin position="267"/>
        <end position="290"/>
    </location>
</feature>
<keyword evidence="11" id="KW-1185">Reference proteome</keyword>
<dbReference type="CDD" id="cd17321">
    <property type="entry name" value="MFS_MMR_MDR_like"/>
    <property type="match status" value="1"/>
</dbReference>
<evidence type="ECO:0000256" key="3">
    <source>
        <dbReference type="ARBA" id="ARBA00022475"/>
    </source>
</evidence>
<sequence>MGVRMGTAAGRWVLLATVLGSSLVMLDGTVVNVALERIGHDLGADFAALQWIVNAYTLALAALILLGGALGDRFGRRRVFLFGVAWFAVASLLCAVAPTAEMLAGARALQGIGGALLTPGSLAMIAATFDPADRSRAVGAWSAFGGIAGAIGPFVGGWLVEWDWRAVFLLNLPLAVVVMVVARLHVPESRDPDTVRGFDVSGTVVGAGGLGVLTYGLIAAGGRGFDVMVGTLVVAGLVLLGVFLVIERRSPHPLVPLDLFANRTFSAVNGVTFAVYAALGVFFFLLVLQLQVVAGFSPLAAGTALLPVTAVMLLLSARTGALADRIGARIPLTAGPLVAAAGLLLVTRVGPDASYVTTVLPAVLVFGLGLSLTVAPLTATVLGSAESRHAGIASGVNNAVARAAGLLSVAVIPVVAGLSGQAYANPDVMADGFRMAMMISAGLLVVGAVLAFVLIRTPARGSVPGTVGAGAAPGAVAADAAPGAVGATAAPGAVGATAAVAGSVAADAVPGVGAGAVPGDRAGGGPDEVPGAVPGGAPGAVPDGVSGAAPGGGSEGDAGTVPSGVSDGVAAAGAGEAAVGAAVTGGGRAEDAADGFDLAQCLHCGITGPQLHPGPVVSAEAPPSTR</sequence>
<feature type="region of interest" description="Disordered" evidence="7">
    <location>
        <begin position="517"/>
        <end position="567"/>
    </location>
</feature>
<dbReference type="PROSITE" id="PS50850">
    <property type="entry name" value="MFS"/>
    <property type="match status" value="1"/>
</dbReference>
<comment type="caution">
    <text evidence="10">The sequence shown here is derived from an EMBL/GenBank/DDBJ whole genome shotgun (WGS) entry which is preliminary data.</text>
</comment>
<dbReference type="SUPFAM" id="SSF103473">
    <property type="entry name" value="MFS general substrate transporter"/>
    <property type="match status" value="1"/>
</dbReference>
<evidence type="ECO:0000256" key="8">
    <source>
        <dbReference type="SAM" id="Phobius"/>
    </source>
</evidence>
<evidence type="ECO:0000256" key="7">
    <source>
        <dbReference type="SAM" id="MobiDB-lite"/>
    </source>
</evidence>
<keyword evidence="4 8" id="KW-0812">Transmembrane</keyword>
<feature type="compositionally biased region" description="Gly residues" evidence="7">
    <location>
        <begin position="517"/>
        <end position="526"/>
    </location>
</feature>
<feature type="domain" description="Major facilitator superfamily (MFS) profile" evidence="9">
    <location>
        <begin position="13"/>
        <end position="459"/>
    </location>
</feature>
<proteinExistence type="predicted"/>
<evidence type="ECO:0000313" key="11">
    <source>
        <dbReference type="Proteomes" id="UP001500967"/>
    </source>
</evidence>